<dbReference type="EMBL" id="MLAK01000841">
    <property type="protein sequence ID" value="OHT03052.1"/>
    <property type="molecule type" value="Genomic_DNA"/>
</dbReference>
<gene>
    <name evidence="1" type="ORF">TRFO_29606</name>
</gene>
<name>A0A1J4JZU3_9EUKA</name>
<evidence type="ECO:0000313" key="2">
    <source>
        <dbReference type="Proteomes" id="UP000179807"/>
    </source>
</evidence>
<evidence type="ECO:0000313" key="1">
    <source>
        <dbReference type="EMBL" id="OHT03052.1"/>
    </source>
</evidence>
<dbReference type="Proteomes" id="UP000179807">
    <property type="component" value="Unassembled WGS sequence"/>
</dbReference>
<reference evidence="1" key="1">
    <citation type="submission" date="2016-10" db="EMBL/GenBank/DDBJ databases">
        <authorList>
            <person name="Benchimol M."/>
            <person name="Almeida L.G."/>
            <person name="Vasconcelos A.T."/>
            <person name="Perreira-Neves A."/>
            <person name="Rosa I.A."/>
            <person name="Tasca T."/>
            <person name="Bogo M.R."/>
            <person name="de Souza W."/>
        </authorList>
    </citation>
    <scope>NUCLEOTIDE SEQUENCE [LARGE SCALE GENOMIC DNA]</scope>
    <source>
        <strain evidence="1">K</strain>
    </source>
</reference>
<accession>A0A1J4JZU3</accession>
<dbReference type="VEuPathDB" id="TrichDB:TRFO_29606"/>
<protein>
    <submittedName>
        <fullName evidence="1">Uncharacterized protein</fullName>
    </submittedName>
</protein>
<dbReference type="AlphaFoldDB" id="A0A1J4JZU3"/>
<sequence>MKDEATFDNTDKSYVKQNIIDFSKHLSAQELNLFILNYGINIFELATKQPNCAESTCAFQMLDQCNSACIHSLAKNIKCYEWITNILSNDNPPYIVSRCASIVQKIIQNETEFQQQIFDIFIKFLPFIENTGVFDLLSYVILPFNETTLFCKCLSNCNFINSLLREIQNEENHKIKDSFQEKNENDNMVLFVENEKLSLFLLLLRHCAKNEILKRELENEKTIQILSYISDHFTGLYVQNHLWQTVSAICSINTSSYLFPLFEKGIKIVSEPYLVLHIYHTCIIDFIGKFITTSPNIFDKRFIQVLNVMSRLITQFPDCSNLQASISRFICASLECEVLQDRIINYILPLVIMTAQNGAKCAATANCAYVLHQISVLKFTHRKINVFCKKSDFYLECCQSFLNKYEDLLRKPYGGELKDEEKTKKSFFASFKSIFVNDFHPELFID</sequence>
<keyword evidence="2" id="KW-1185">Reference proteome</keyword>
<proteinExistence type="predicted"/>
<dbReference type="RefSeq" id="XP_068356188.1">
    <property type="nucleotide sequence ID" value="XM_068506872.1"/>
</dbReference>
<dbReference type="GeneID" id="94841576"/>
<organism evidence="1 2">
    <name type="scientific">Tritrichomonas foetus</name>
    <dbReference type="NCBI Taxonomy" id="1144522"/>
    <lineage>
        <taxon>Eukaryota</taxon>
        <taxon>Metamonada</taxon>
        <taxon>Parabasalia</taxon>
        <taxon>Tritrichomonadida</taxon>
        <taxon>Tritrichomonadidae</taxon>
        <taxon>Tritrichomonas</taxon>
    </lineage>
</organism>
<comment type="caution">
    <text evidence="1">The sequence shown here is derived from an EMBL/GenBank/DDBJ whole genome shotgun (WGS) entry which is preliminary data.</text>
</comment>